<evidence type="ECO:0000313" key="4">
    <source>
        <dbReference type="EMBL" id="EIT85271.1"/>
    </source>
</evidence>
<evidence type="ECO:0000256" key="1">
    <source>
        <dbReference type="SAM" id="Phobius"/>
    </source>
</evidence>
<dbReference type="Proteomes" id="UP000004080">
    <property type="component" value="Unassembled WGS sequence"/>
</dbReference>
<proteinExistence type="predicted"/>
<keyword evidence="1" id="KW-0472">Membrane</keyword>
<evidence type="ECO:0000256" key="2">
    <source>
        <dbReference type="SAM" id="SignalP"/>
    </source>
</evidence>
<feature type="transmembrane region" description="Helical" evidence="1">
    <location>
        <begin position="182"/>
        <end position="211"/>
    </location>
</feature>
<reference evidence="4 5" key="1">
    <citation type="journal article" date="2012" name="J. Bacteriol.">
        <title>Genome of Bacillus macauensis ZFHKF-1, a Long-Chain-Forming Bacterium.</title>
        <authorList>
            <person name="Cai L."/>
            <person name="Zhang T."/>
        </authorList>
    </citation>
    <scope>NUCLEOTIDE SEQUENCE [LARGE SCALE GENOMIC DNA]</scope>
    <source>
        <strain evidence="4 5">ZFHKF-1</strain>
    </source>
</reference>
<gene>
    <name evidence="4" type="ORF">A374_11025</name>
</gene>
<evidence type="ECO:0000259" key="3">
    <source>
        <dbReference type="Pfam" id="PF04536"/>
    </source>
</evidence>
<keyword evidence="1" id="KW-0812">Transmembrane</keyword>
<feature type="signal peptide" evidence="2">
    <location>
        <begin position="1"/>
        <end position="21"/>
    </location>
</feature>
<feature type="domain" description="TPM" evidence="3">
    <location>
        <begin position="37"/>
        <end position="160"/>
    </location>
</feature>
<evidence type="ECO:0000313" key="5">
    <source>
        <dbReference type="Proteomes" id="UP000004080"/>
    </source>
</evidence>
<organism evidence="4 5">
    <name type="scientific">Fictibacillus macauensis ZFHKF-1</name>
    <dbReference type="NCBI Taxonomy" id="1196324"/>
    <lineage>
        <taxon>Bacteria</taxon>
        <taxon>Bacillati</taxon>
        <taxon>Bacillota</taxon>
        <taxon>Bacilli</taxon>
        <taxon>Bacillales</taxon>
        <taxon>Fictibacillaceae</taxon>
        <taxon>Fictibacillus</taxon>
    </lineage>
</organism>
<keyword evidence="5" id="KW-1185">Reference proteome</keyword>
<comment type="caution">
    <text evidence="4">The sequence shown here is derived from an EMBL/GenBank/DDBJ whole genome shotgun (WGS) entry which is preliminary data.</text>
</comment>
<dbReference type="STRING" id="1196324.A374_11025"/>
<keyword evidence="2" id="KW-0732">Signal</keyword>
<dbReference type="eggNOG" id="COG1512">
    <property type="taxonomic scope" value="Bacteria"/>
</dbReference>
<dbReference type="RefSeq" id="WP_007202289.1">
    <property type="nucleotide sequence ID" value="NZ_AKKV01000026.1"/>
</dbReference>
<dbReference type="PANTHER" id="PTHR30373">
    <property type="entry name" value="UPF0603 PROTEIN YGCG"/>
    <property type="match status" value="1"/>
</dbReference>
<name>I8J0J1_9BACL</name>
<accession>I8J0J1</accession>
<dbReference type="EMBL" id="AKKV01000026">
    <property type="protein sequence ID" value="EIT85271.1"/>
    <property type="molecule type" value="Genomic_DNA"/>
</dbReference>
<dbReference type="PANTHER" id="PTHR30373:SF2">
    <property type="entry name" value="UPF0603 PROTEIN YGCG"/>
    <property type="match status" value="1"/>
</dbReference>
<dbReference type="Pfam" id="PF04536">
    <property type="entry name" value="TPM_phosphatase"/>
    <property type="match status" value="1"/>
</dbReference>
<keyword evidence="1" id="KW-1133">Transmembrane helix</keyword>
<dbReference type="Gene3D" id="3.10.310.50">
    <property type="match status" value="1"/>
</dbReference>
<feature type="chain" id="PRO_5038958690" description="TPM domain-containing protein" evidence="2">
    <location>
        <begin position="22"/>
        <end position="235"/>
    </location>
</feature>
<dbReference type="AlphaFoldDB" id="I8J0J1"/>
<dbReference type="InterPro" id="IPR007621">
    <property type="entry name" value="TPM_dom"/>
</dbReference>
<sequence length="235" mass="25223">MKRTASLLLVLCFLLSLPLHASASGQSIPAPQGDLYVQDTAHVLSAAEKNELLSLGRALEDKTSAQLAVLTVPSIGEMNIDDYSNKAYRAYKLGTKKQNNGVLLVLAVKEKKIRIEVGYGLEGAITDGKAGRIIDEDAIPSLQAGKTGEAITKTYRTLAKEISKEYSGEKKPEPKEKTSLPWWAIILIVLLIFLDIKFLGGFFTFFLLSLLRNGGNDKRNGGGGSSGGGGAGRGW</sequence>
<dbReference type="PATRIC" id="fig|1196324.3.peg.2256"/>
<protein>
    <recommendedName>
        <fullName evidence="3">TPM domain-containing protein</fullName>
    </recommendedName>
</protein>